<dbReference type="Gene3D" id="3.10.180.10">
    <property type="entry name" value="2,3-Dihydroxybiphenyl 1,2-Dioxygenase, domain 1"/>
    <property type="match status" value="2"/>
</dbReference>
<feature type="chain" id="PRO_5022207217" description="VOC domain-containing protein" evidence="2">
    <location>
        <begin position="23"/>
        <end position="356"/>
    </location>
</feature>
<dbReference type="InterPro" id="IPR004360">
    <property type="entry name" value="Glyas_Fos-R_dOase_dom"/>
</dbReference>
<evidence type="ECO:0000256" key="2">
    <source>
        <dbReference type="SAM" id="SignalP"/>
    </source>
</evidence>
<evidence type="ECO:0000313" key="4">
    <source>
        <dbReference type="EMBL" id="RZO78133.1"/>
    </source>
</evidence>
<feature type="signal peptide" evidence="2">
    <location>
        <begin position="1"/>
        <end position="22"/>
    </location>
</feature>
<keyword evidence="2" id="KW-0732">Signal</keyword>
<dbReference type="AlphaFoldDB" id="A0A520S6M0"/>
<dbReference type="GO" id="GO:0046872">
    <property type="term" value="F:metal ion binding"/>
    <property type="evidence" value="ECO:0007669"/>
    <property type="project" value="UniProtKB-KW"/>
</dbReference>
<reference evidence="4 5" key="1">
    <citation type="submission" date="2019-02" db="EMBL/GenBank/DDBJ databases">
        <title>Prokaryotic population dynamics and viral predation in marine succession experiment using metagenomics: the confinement effect.</title>
        <authorList>
            <person name="Haro-Moreno J.M."/>
            <person name="Rodriguez-Valera F."/>
            <person name="Lopez-Perez M."/>
        </authorList>
    </citation>
    <scope>NUCLEOTIDE SEQUENCE [LARGE SCALE GENOMIC DNA]</scope>
    <source>
        <strain evidence="4">MED-G158</strain>
    </source>
</reference>
<keyword evidence="1" id="KW-0479">Metal-binding</keyword>
<feature type="domain" description="VOC" evidence="3">
    <location>
        <begin position="204"/>
        <end position="342"/>
    </location>
</feature>
<dbReference type="InterPro" id="IPR029068">
    <property type="entry name" value="Glyas_Bleomycin-R_OHBP_Dase"/>
</dbReference>
<feature type="domain" description="VOC" evidence="3">
    <location>
        <begin position="41"/>
        <end position="182"/>
    </location>
</feature>
<evidence type="ECO:0000256" key="1">
    <source>
        <dbReference type="ARBA" id="ARBA00022723"/>
    </source>
</evidence>
<dbReference type="InterPro" id="IPR051785">
    <property type="entry name" value="MMCE/EMCE_epimerase"/>
</dbReference>
<accession>A0A520S6M0</accession>
<comment type="caution">
    <text evidence="4">The sequence shown here is derived from an EMBL/GenBank/DDBJ whole genome shotgun (WGS) entry which is preliminary data.</text>
</comment>
<dbReference type="PANTHER" id="PTHR43048:SF3">
    <property type="entry name" value="METHYLMALONYL-COA EPIMERASE, MITOCHONDRIAL"/>
    <property type="match status" value="1"/>
</dbReference>
<dbReference type="EMBL" id="SHAH01000005">
    <property type="protein sequence ID" value="RZO78133.1"/>
    <property type="molecule type" value="Genomic_DNA"/>
</dbReference>
<dbReference type="Proteomes" id="UP000320404">
    <property type="component" value="Unassembled WGS sequence"/>
</dbReference>
<dbReference type="PROSITE" id="PS51819">
    <property type="entry name" value="VOC"/>
    <property type="match status" value="2"/>
</dbReference>
<dbReference type="SUPFAM" id="SSF54593">
    <property type="entry name" value="Glyoxalase/Bleomycin resistance protein/Dihydroxybiphenyl dioxygenase"/>
    <property type="match status" value="2"/>
</dbReference>
<protein>
    <recommendedName>
        <fullName evidence="3">VOC domain-containing protein</fullName>
    </recommendedName>
</protein>
<name>A0A520S6M0_9GAMM</name>
<evidence type="ECO:0000259" key="3">
    <source>
        <dbReference type="PROSITE" id="PS51819"/>
    </source>
</evidence>
<dbReference type="PANTHER" id="PTHR43048">
    <property type="entry name" value="METHYLMALONYL-COA EPIMERASE"/>
    <property type="match status" value="1"/>
</dbReference>
<proteinExistence type="predicted"/>
<sequence>MKTPTALITAIGLAVTAQLAFAEIEIDPDATIHDSPTTLMGVNHIGLSVKDLDKTLAFYQQASGFKLVHREAVSNSAAADQLFGIEGVAYEIAVLEAPNMLFEFIEFEHNADAAITKMPVFGPGMTHTCFQTPSSNSGYDIFRDAGAEILSYTDGPIDLGGYGVTYAYGYDPEGNMFEMEQLDAGPMAEVEQKVRWIDEGHSMWMTQVALVTHDIERLTNWYAEMMAFKPYRIGDYEGHPRMAEVAGEPYLSLLASWFRMDRRAKTLEFWQYRDPITPVNQGKRGVTDFGYSYSIEVGDIQAEYSRMADLGVEFVSAPADMGDYHQVYAHDVDGNVFALRQWKDPDSPFSVPNLEQ</sequence>
<evidence type="ECO:0000313" key="5">
    <source>
        <dbReference type="Proteomes" id="UP000320404"/>
    </source>
</evidence>
<gene>
    <name evidence="4" type="ORF">EVA69_00755</name>
</gene>
<dbReference type="GO" id="GO:0004493">
    <property type="term" value="F:methylmalonyl-CoA epimerase activity"/>
    <property type="evidence" value="ECO:0007669"/>
    <property type="project" value="TreeGrafter"/>
</dbReference>
<organism evidence="4 5">
    <name type="scientific">OM182 bacterium</name>
    <dbReference type="NCBI Taxonomy" id="2510334"/>
    <lineage>
        <taxon>Bacteria</taxon>
        <taxon>Pseudomonadati</taxon>
        <taxon>Pseudomonadota</taxon>
        <taxon>Gammaproteobacteria</taxon>
        <taxon>OMG group</taxon>
        <taxon>OM182 clade</taxon>
    </lineage>
</organism>
<dbReference type="GO" id="GO:0046491">
    <property type="term" value="P:L-methylmalonyl-CoA metabolic process"/>
    <property type="evidence" value="ECO:0007669"/>
    <property type="project" value="TreeGrafter"/>
</dbReference>
<dbReference type="InterPro" id="IPR037523">
    <property type="entry name" value="VOC_core"/>
</dbReference>
<dbReference type="Pfam" id="PF00903">
    <property type="entry name" value="Glyoxalase"/>
    <property type="match status" value="2"/>
</dbReference>